<proteinExistence type="predicted"/>
<evidence type="ECO:0000313" key="1">
    <source>
        <dbReference type="EMBL" id="EQM62982.1"/>
    </source>
</evidence>
<dbReference type="EMBL" id="APJW01000001">
    <property type="protein sequence ID" value="EQM62982.1"/>
    <property type="molecule type" value="Genomic_DNA"/>
</dbReference>
<organism evidence="1 2">
    <name type="scientific">Chlamydia ibidis 10-1398/6</name>
    <dbReference type="NCBI Taxonomy" id="1046581"/>
    <lineage>
        <taxon>Bacteria</taxon>
        <taxon>Pseudomonadati</taxon>
        <taxon>Chlamydiota</taxon>
        <taxon>Chlamydiia</taxon>
        <taxon>Chlamydiales</taxon>
        <taxon>Chlamydiaceae</taxon>
        <taxon>Chlamydia/Chlamydophila group</taxon>
        <taxon>Chlamydia</taxon>
    </lineage>
</organism>
<reference evidence="1 2" key="1">
    <citation type="submission" date="2013-07" db="EMBL/GenBank/DDBJ databases">
        <title>Isolation of a new Chlamydia species from the feral Sacred Ibis (Threskiornis aethiopicus): Chlamydia ibidis.</title>
        <authorList>
            <person name="Vorimore F."/>
            <person name="Hsia R.-C."/>
            <person name="Huot-Creasy H."/>
            <person name="Bastian S."/>
            <person name="Deruyter L."/>
            <person name="Passet A."/>
            <person name="Sachse K."/>
            <person name="Bavoil P."/>
            <person name="Myers G."/>
            <person name="Laroucau K."/>
        </authorList>
    </citation>
    <scope>NUCLEOTIDE SEQUENCE [LARGE SCALE GENOMIC DNA]</scope>
    <source>
        <strain evidence="1 2">10-1398/6</strain>
    </source>
</reference>
<sequence length="42" mass="4764">MGELLRVFLSFSHRELVLRNTPILSMAGLGFCQKKTHEKTSS</sequence>
<protein>
    <recommendedName>
        <fullName evidence="3">Nef attachable domain protein</fullName>
    </recommendedName>
</protein>
<evidence type="ECO:0000313" key="2">
    <source>
        <dbReference type="Proteomes" id="UP000016064"/>
    </source>
</evidence>
<comment type="caution">
    <text evidence="1">The sequence shown here is derived from an EMBL/GenBank/DDBJ whole genome shotgun (WGS) entry which is preliminary data.</text>
</comment>
<name>A0ABN0N031_9CHLA</name>
<evidence type="ECO:0008006" key="3">
    <source>
        <dbReference type="Google" id="ProtNLM"/>
    </source>
</evidence>
<keyword evidence="2" id="KW-1185">Reference proteome</keyword>
<accession>A0ABN0N031</accession>
<gene>
    <name evidence="1" type="ORF">H359_0093</name>
</gene>
<dbReference type="Proteomes" id="UP000016064">
    <property type="component" value="Unassembled WGS sequence"/>
</dbReference>